<gene>
    <name evidence="2" type="ORF">COW36_06770</name>
</gene>
<evidence type="ECO:0000313" key="2">
    <source>
        <dbReference type="EMBL" id="PIW17970.1"/>
    </source>
</evidence>
<name>A0A2M7G7C8_9BACT</name>
<proteinExistence type="predicted"/>
<dbReference type="AlphaFoldDB" id="A0A2M7G7C8"/>
<evidence type="ECO:0000313" key="3">
    <source>
        <dbReference type="Proteomes" id="UP000231019"/>
    </source>
</evidence>
<organism evidence="2 3">
    <name type="scientific">bacterium (Candidatus Blackallbacteria) CG17_big_fil_post_rev_8_21_14_2_50_48_46</name>
    <dbReference type="NCBI Taxonomy" id="2014261"/>
    <lineage>
        <taxon>Bacteria</taxon>
        <taxon>Candidatus Blackallbacteria</taxon>
    </lineage>
</organism>
<accession>A0A2M7G7C8</accession>
<dbReference type="Proteomes" id="UP000231019">
    <property type="component" value="Unassembled WGS sequence"/>
</dbReference>
<protein>
    <submittedName>
        <fullName evidence="2">Uncharacterized protein</fullName>
    </submittedName>
</protein>
<dbReference type="EMBL" id="PFFQ01000017">
    <property type="protein sequence ID" value="PIW17970.1"/>
    <property type="molecule type" value="Genomic_DNA"/>
</dbReference>
<reference evidence="2 3" key="1">
    <citation type="submission" date="2017-09" db="EMBL/GenBank/DDBJ databases">
        <title>Depth-based differentiation of microbial function through sediment-hosted aquifers and enrichment of novel symbionts in the deep terrestrial subsurface.</title>
        <authorList>
            <person name="Probst A.J."/>
            <person name="Ladd B."/>
            <person name="Jarett J.K."/>
            <person name="Geller-Mcgrath D.E."/>
            <person name="Sieber C.M."/>
            <person name="Emerson J.B."/>
            <person name="Anantharaman K."/>
            <person name="Thomas B.C."/>
            <person name="Malmstrom R."/>
            <person name="Stieglmeier M."/>
            <person name="Klingl A."/>
            <person name="Woyke T."/>
            <person name="Ryan C.M."/>
            <person name="Banfield J.F."/>
        </authorList>
    </citation>
    <scope>NUCLEOTIDE SEQUENCE [LARGE SCALE GENOMIC DNA]</scope>
    <source>
        <strain evidence="2">CG17_big_fil_post_rev_8_21_14_2_50_48_46</strain>
    </source>
</reference>
<evidence type="ECO:0000256" key="1">
    <source>
        <dbReference type="SAM" id="MobiDB-lite"/>
    </source>
</evidence>
<sequence length="112" mass="12419">MAKQKPETNEAPNSEEQQAPAKKKHNNIDPQDLKHKYNLLEAALFNKDDKGKLKLKSGGVVSQNQAGIDEFKAGVDAYFAVMQIADPGSRWIGILQRCLDTLSNLKDKPQAE</sequence>
<comment type="caution">
    <text evidence="2">The sequence shown here is derived from an EMBL/GenBank/DDBJ whole genome shotgun (WGS) entry which is preliminary data.</text>
</comment>
<feature type="region of interest" description="Disordered" evidence="1">
    <location>
        <begin position="1"/>
        <end position="32"/>
    </location>
</feature>